<dbReference type="EMBL" id="CP034248">
    <property type="protein sequence ID" value="AZK47846.1"/>
    <property type="molecule type" value="Genomic_DNA"/>
</dbReference>
<accession>A0A3S8RY39</accession>
<organism evidence="1 2">
    <name type="scientific">Paenibacillus lentus</name>
    <dbReference type="NCBI Taxonomy" id="1338368"/>
    <lineage>
        <taxon>Bacteria</taxon>
        <taxon>Bacillati</taxon>
        <taxon>Bacillota</taxon>
        <taxon>Bacilli</taxon>
        <taxon>Bacillales</taxon>
        <taxon>Paenibacillaceae</taxon>
        <taxon>Paenibacillus</taxon>
    </lineage>
</organism>
<protein>
    <submittedName>
        <fullName evidence="1">Uncharacterized protein</fullName>
    </submittedName>
</protein>
<proteinExistence type="predicted"/>
<dbReference type="InterPro" id="IPR046632">
    <property type="entry name" value="DUF6744"/>
</dbReference>
<gene>
    <name evidence="1" type="ORF">EIM92_18135</name>
</gene>
<dbReference type="RefSeq" id="WP_125084018.1">
    <property type="nucleotide sequence ID" value="NZ_CP034248.1"/>
</dbReference>
<dbReference type="KEGG" id="plen:EIM92_18135"/>
<dbReference type="OrthoDB" id="1684335at2"/>
<dbReference type="Pfam" id="PF20529">
    <property type="entry name" value="DUF6744"/>
    <property type="match status" value="1"/>
</dbReference>
<evidence type="ECO:0000313" key="1">
    <source>
        <dbReference type="EMBL" id="AZK47846.1"/>
    </source>
</evidence>
<name>A0A3S8RY39_9BACL</name>
<keyword evidence="2" id="KW-1185">Reference proteome</keyword>
<dbReference type="Proteomes" id="UP000273145">
    <property type="component" value="Chromosome"/>
</dbReference>
<evidence type="ECO:0000313" key="2">
    <source>
        <dbReference type="Proteomes" id="UP000273145"/>
    </source>
</evidence>
<sequence>MNSILKDVVAVPSSRGNTIGFLTWNSLSNMLITPDELKQKLVDSGLGAGWMPKDIRLPDAFRRATSEKFKREVAPGVYENYMFREMASTSAFVQRNLVCETKDTRGRRLDYLPDAGALVLDRKTEKVESSFISSMAQQLVNNAALQFDIYKNNYGSTTLRTLITCVLKSMSPTPVRPSGGVYFIPAQFEGNLDALVQFVISLEKGEAEKVPVMNTTDMKNMVTRKLLDHLRGTLAACENGVANQLKKNELKAILEDAKTIVSNVKDYEAIVTGDLQEMEAYVAFIREKVASALTNMAD</sequence>
<reference evidence="1 2" key="1">
    <citation type="submission" date="2018-11" db="EMBL/GenBank/DDBJ databases">
        <title>Genome sequencing of Paenibacillus lentus DSM25539(T).</title>
        <authorList>
            <person name="Kook J.-K."/>
            <person name="Park S.-N."/>
            <person name="Lim Y.K."/>
        </authorList>
    </citation>
    <scope>NUCLEOTIDE SEQUENCE [LARGE SCALE GENOMIC DNA]</scope>
    <source>
        <strain evidence="1 2">DSM 25539</strain>
    </source>
</reference>
<dbReference type="AlphaFoldDB" id="A0A3S8RY39"/>